<dbReference type="EMBL" id="KK088416">
    <property type="protein sequence ID" value="EYE97363.1"/>
    <property type="molecule type" value="Genomic_DNA"/>
</dbReference>
<feature type="transmembrane region" description="Helical" evidence="1">
    <location>
        <begin position="90"/>
        <end position="109"/>
    </location>
</feature>
<keyword evidence="1" id="KW-0472">Membrane</keyword>
<evidence type="ECO:0000313" key="2">
    <source>
        <dbReference type="EMBL" id="EYE97363.1"/>
    </source>
</evidence>
<proteinExistence type="predicted"/>
<dbReference type="HOGENOM" id="CLU_1927169_0_0_1"/>
<keyword evidence="1" id="KW-1133">Transmembrane helix</keyword>
<name>A0A017SK69_ASPRC</name>
<dbReference type="Proteomes" id="UP000019804">
    <property type="component" value="Unassembled WGS sequence"/>
</dbReference>
<sequence>MDASLTTLEYAGPISLPRGIQEYLAEHNYLSLSLTQQHNRCSLTLCLHFSRYFESQQRHSELLPLTCSLGYAVMKTLTHHCAGSVGYDWMFIYGISFARLLLVMIGYLVNARVSSASLRTLDSSRCLSNTQ</sequence>
<organism evidence="2 3">
    <name type="scientific">Aspergillus ruber (strain CBS 135680)</name>
    <dbReference type="NCBI Taxonomy" id="1388766"/>
    <lineage>
        <taxon>Eukaryota</taxon>
        <taxon>Fungi</taxon>
        <taxon>Dikarya</taxon>
        <taxon>Ascomycota</taxon>
        <taxon>Pezizomycotina</taxon>
        <taxon>Eurotiomycetes</taxon>
        <taxon>Eurotiomycetidae</taxon>
        <taxon>Eurotiales</taxon>
        <taxon>Aspergillaceae</taxon>
        <taxon>Aspergillus</taxon>
        <taxon>Aspergillus subgen. Aspergillus</taxon>
    </lineage>
</organism>
<evidence type="ECO:0000256" key="1">
    <source>
        <dbReference type="SAM" id="Phobius"/>
    </source>
</evidence>
<dbReference type="RefSeq" id="XP_040641051.1">
    <property type="nucleotide sequence ID" value="XM_040781350.1"/>
</dbReference>
<evidence type="ECO:0000313" key="3">
    <source>
        <dbReference type="Proteomes" id="UP000019804"/>
    </source>
</evidence>
<protein>
    <submittedName>
        <fullName evidence="2">Uncharacterized protein</fullName>
    </submittedName>
</protein>
<reference evidence="3" key="1">
    <citation type="journal article" date="2014" name="Nat. Commun.">
        <title>Genomic adaptations of the halophilic Dead Sea filamentous fungus Eurotium rubrum.</title>
        <authorList>
            <person name="Kis-Papo T."/>
            <person name="Weig A.R."/>
            <person name="Riley R."/>
            <person name="Persoh D."/>
            <person name="Salamov A."/>
            <person name="Sun H."/>
            <person name="Lipzen A."/>
            <person name="Wasser S.P."/>
            <person name="Rambold G."/>
            <person name="Grigoriev I.V."/>
            <person name="Nevo E."/>
        </authorList>
    </citation>
    <scope>NUCLEOTIDE SEQUENCE [LARGE SCALE GENOMIC DNA]</scope>
    <source>
        <strain evidence="3">CBS 135680</strain>
    </source>
</reference>
<dbReference type="AlphaFoldDB" id="A0A017SK69"/>
<gene>
    <name evidence="2" type="ORF">EURHEDRAFT_410428</name>
</gene>
<dbReference type="GeneID" id="63696474"/>
<accession>A0A017SK69</accession>
<keyword evidence="1" id="KW-0812">Transmembrane</keyword>
<keyword evidence="3" id="KW-1185">Reference proteome</keyword>